<proteinExistence type="predicted"/>
<dbReference type="STRING" id="135208.A0A4Y9ZIU5"/>
<protein>
    <recommendedName>
        <fullName evidence="2">Reverse transcriptase Ty1/copia-type domain-containing protein</fullName>
    </recommendedName>
</protein>
<evidence type="ECO:0000256" key="1">
    <source>
        <dbReference type="SAM" id="MobiDB-lite"/>
    </source>
</evidence>
<organism evidence="3 4">
    <name type="scientific">Hericium alpestre</name>
    <dbReference type="NCBI Taxonomy" id="135208"/>
    <lineage>
        <taxon>Eukaryota</taxon>
        <taxon>Fungi</taxon>
        <taxon>Dikarya</taxon>
        <taxon>Basidiomycota</taxon>
        <taxon>Agaricomycotina</taxon>
        <taxon>Agaricomycetes</taxon>
        <taxon>Russulales</taxon>
        <taxon>Hericiaceae</taxon>
        <taxon>Hericium</taxon>
    </lineage>
</organism>
<name>A0A4Y9ZIU5_9AGAM</name>
<reference evidence="3 4" key="1">
    <citation type="submission" date="2019-02" db="EMBL/GenBank/DDBJ databases">
        <title>Genome sequencing of the rare red list fungi Hericium alpestre (H. flagellum).</title>
        <authorList>
            <person name="Buettner E."/>
            <person name="Kellner H."/>
        </authorList>
    </citation>
    <scope>NUCLEOTIDE SEQUENCE [LARGE SCALE GENOMIC DNA]</scope>
    <source>
        <strain evidence="3 4">DSM 108284</strain>
    </source>
</reference>
<feature type="region of interest" description="Disordered" evidence="1">
    <location>
        <begin position="76"/>
        <end position="98"/>
    </location>
</feature>
<comment type="caution">
    <text evidence="3">The sequence shown here is derived from an EMBL/GenBank/DDBJ whole genome shotgun (WGS) entry which is preliminary data.</text>
</comment>
<evidence type="ECO:0000313" key="3">
    <source>
        <dbReference type="EMBL" id="TFY73957.1"/>
    </source>
</evidence>
<gene>
    <name evidence="3" type="ORF">EWM64_g10055</name>
</gene>
<sequence>MVAGDPDPPTEHTSVPPMVSMPTTPPCITRAQSDLPNAPCPACMIKPSQYICLLQGGAGSTTGLLHVPHVPRSLQTEHRPLNFDTPGSDDKAAGEGDGVEPQMVDEAKASGEWPQWEAAIEDELARMKKMGMWELAEKPPGANVIGSWWVFKIKHNASGAIAKYKACLVAQGFSQIPGVDYTDTFAPVTKLSSIRILTALAARFD</sequence>
<dbReference type="EMBL" id="SFCI01002402">
    <property type="protein sequence ID" value="TFY73957.1"/>
    <property type="molecule type" value="Genomic_DNA"/>
</dbReference>
<dbReference type="AlphaFoldDB" id="A0A4Y9ZIU5"/>
<evidence type="ECO:0000313" key="4">
    <source>
        <dbReference type="Proteomes" id="UP000298061"/>
    </source>
</evidence>
<feature type="domain" description="Reverse transcriptase Ty1/copia-type" evidence="2">
    <location>
        <begin position="132"/>
        <end position="203"/>
    </location>
</feature>
<dbReference type="OrthoDB" id="2796020at2759"/>
<accession>A0A4Y9ZIU5</accession>
<feature type="region of interest" description="Disordered" evidence="1">
    <location>
        <begin position="1"/>
        <end position="21"/>
    </location>
</feature>
<dbReference type="InterPro" id="IPR013103">
    <property type="entry name" value="RVT_2"/>
</dbReference>
<dbReference type="Pfam" id="PF07727">
    <property type="entry name" value="RVT_2"/>
    <property type="match status" value="1"/>
</dbReference>
<dbReference type="Proteomes" id="UP000298061">
    <property type="component" value="Unassembled WGS sequence"/>
</dbReference>
<keyword evidence="4" id="KW-1185">Reference proteome</keyword>
<evidence type="ECO:0000259" key="2">
    <source>
        <dbReference type="Pfam" id="PF07727"/>
    </source>
</evidence>